<dbReference type="STRING" id="1095630.A0A2J6T3D4"/>
<accession>A0A2J6T3D4</accession>
<dbReference type="GeneID" id="36593982"/>
<dbReference type="EMBL" id="KZ613846">
    <property type="protein sequence ID" value="PMD57540.1"/>
    <property type="molecule type" value="Genomic_DNA"/>
</dbReference>
<name>A0A2J6T3D4_9HELO</name>
<dbReference type="AlphaFoldDB" id="A0A2J6T3D4"/>
<evidence type="ECO:0008006" key="4">
    <source>
        <dbReference type="Google" id="ProtNLM"/>
    </source>
</evidence>
<proteinExistence type="predicted"/>
<feature type="region of interest" description="Disordered" evidence="1">
    <location>
        <begin position="150"/>
        <end position="172"/>
    </location>
</feature>
<organism evidence="2 3">
    <name type="scientific">Hyaloscypha bicolor E</name>
    <dbReference type="NCBI Taxonomy" id="1095630"/>
    <lineage>
        <taxon>Eukaryota</taxon>
        <taxon>Fungi</taxon>
        <taxon>Dikarya</taxon>
        <taxon>Ascomycota</taxon>
        <taxon>Pezizomycotina</taxon>
        <taxon>Leotiomycetes</taxon>
        <taxon>Helotiales</taxon>
        <taxon>Hyaloscyphaceae</taxon>
        <taxon>Hyaloscypha</taxon>
        <taxon>Hyaloscypha bicolor</taxon>
    </lineage>
</organism>
<gene>
    <name evidence="2" type="ORF">K444DRAFT_653862</name>
</gene>
<reference evidence="2 3" key="1">
    <citation type="submission" date="2016-04" db="EMBL/GenBank/DDBJ databases">
        <title>A degradative enzymes factory behind the ericoid mycorrhizal symbiosis.</title>
        <authorList>
            <consortium name="DOE Joint Genome Institute"/>
            <person name="Martino E."/>
            <person name="Morin E."/>
            <person name="Grelet G."/>
            <person name="Kuo A."/>
            <person name="Kohler A."/>
            <person name="Daghino S."/>
            <person name="Barry K."/>
            <person name="Choi C."/>
            <person name="Cichocki N."/>
            <person name="Clum A."/>
            <person name="Copeland A."/>
            <person name="Hainaut M."/>
            <person name="Haridas S."/>
            <person name="Labutti K."/>
            <person name="Lindquist E."/>
            <person name="Lipzen A."/>
            <person name="Khouja H.-R."/>
            <person name="Murat C."/>
            <person name="Ohm R."/>
            <person name="Olson A."/>
            <person name="Spatafora J."/>
            <person name="Veneault-Fourrey C."/>
            <person name="Henrissat B."/>
            <person name="Grigoriev I."/>
            <person name="Martin F."/>
            <person name="Perotto S."/>
        </authorList>
    </citation>
    <scope>NUCLEOTIDE SEQUENCE [LARGE SCALE GENOMIC DNA]</scope>
    <source>
        <strain evidence="2 3">E</strain>
    </source>
</reference>
<dbReference type="InterPro" id="IPR029058">
    <property type="entry name" value="AB_hydrolase_fold"/>
</dbReference>
<evidence type="ECO:0000313" key="3">
    <source>
        <dbReference type="Proteomes" id="UP000235371"/>
    </source>
</evidence>
<dbReference type="RefSeq" id="XP_024734444.1">
    <property type="nucleotide sequence ID" value="XM_024885905.1"/>
</dbReference>
<protein>
    <recommendedName>
        <fullName evidence="4">Peptidase S9 prolyl oligopeptidase catalytic domain-containing protein</fullName>
    </recommendedName>
</protein>
<dbReference type="OrthoDB" id="19653at2759"/>
<evidence type="ECO:0000313" key="2">
    <source>
        <dbReference type="EMBL" id="PMD57540.1"/>
    </source>
</evidence>
<dbReference type="InParanoid" id="A0A2J6T3D4"/>
<keyword evidence="3" id="KW-1185">Reference proteome</keyword>
<sequence>MSRATSDTGYEDQWWKTPIQLHDAEDKGERYELLEGVHDSPITSYDEVGALEPFDNPRVKTDPRFRLILHFNWKAQTLPVIIGGFPSKSALSSSSKSVTDVMHQPQLQQCSPRAQIVKRNYKTPTVFTHGTDDGMIPWQMTQGTYETLSESGEQTGVELPESEGWRATRRGL</sequence>
<dbReference type="Gene3D" id="3.40.50.1820">
    <property type="entry name" value="alpha/beta hydrolase"/>
    <property type="match status" value="1"/>
</dbReference>
<dbReference type="Proteomes" id="UP000235371">
    <property type="component" value="Unassembled WGS sequence"/>
</dbReference>
<dbReference type="SUPFAM" id="SSF53474">
    <property type="entry name" value="alpha/beta-Hydrolases"/>
    <property type="match status" value="1"/>
</dbReference>
<evidence type="ECO:0000256" key="1">
    <source>
        <dbReference type="SAM" id="MobiDB-lite"/>
    </source>
</evidence>